<reference evidence="1 2" key="1">
    <citation type="journal article" date="2019" name="Plant Biotechnol. J.">
        <title>The red bayberry genome and genetic basis of sex determination.</title>
        <authorList>
            <person name="Jia H.M."/>
            <person name="Jia H.J."/>
            <person name="Cai Q.L."/>
            <person name="Wang Y."/>
            <person name="Zhao H.B."/>
            <person name="Yang W.F."/>
            <person name="Wang G.Y."/>
            <person name="Li Y.H."/>
            <person name="Zhan D.L."/>
            <person name="Shen Y.T."/>
            <person name="Niu Q.F."/>
            <person name="Chang L."/>
            <person name="Qiu J."/>
            <person name="Zhao L."/>
            <person name="Xie H.B."/>
            <person name="Fu W.Y."/>
            <person name="Jin J."/>
            <person name="Li X.W."/>
            <person name="Jiao Y."/>
            <person name="Zhou C.C."/>
            <person name="Tu T."/>
            <person name="Chai C.Y."/>
            <person name="Gao J.L."/>
            <person name="Fan L.J."/>
            <person name="van de Weg E."/>
            <person name="Wang J.Y."/>
            <person name="Gao Z.S."/>
        </authorList>
    </citation>
    <scope>NUCLEOTIDE SEQUENCE [LARGE SCALE GENOMIC DNA]</scope>
    <source>
        <tissue evidence="1">Leaves</tissue>
    </source>
</reference>
<organism evidence="1 2">
    <name type="scientific">Morella rubra</name>
    <name type="common">Chinese bayberry</name>
    <dbReference type="NCBI Taxonomy" id="262757"/>
    <lineage>
        <taxon>Eukaryota</taxon>
        <taxon>Viridiplantae</taxon>
        <taxon>Streptophyta</taxon>
        <taxon>Embryophyta</taxon>
        <taxon>Tracheophyta</taxon>
        <taxon>Spermatophyta</taxon>
        <taxon>Magnoliopsida</taxon>
        <taxon>eudicotyledons</taxon>
        <taxon>Gunneridae</taxon>
        <taxon>Pentapetalae</taxon>
        <taxon>rosids</taxon>
        <taxon>fabids</taxon>
        <taxon>Fagales</taxon>
        <taxon>Myricaceae</taxon>
        <taxon>Morella</taxon>
    </lineage>
</organism>
<dbReference type="OrthoDB" id="45365at2759"/>
<protein>
    <submittedName>
        <fullName evidence="1">F-box/kelch-repeat protein SKIP30</fullName>
    </submittedName>
</protein>
<dbReference type="EMBL" id="RXIC02000026">
    <property type="protein sequence ID" value="KAB1203308.1"/>
    <property type="molecule type" value="Genomic_DNA"/>
</dbReference>
<accession>A0A6A1UU13</accession>
<proteinExistence type="predicted"/>
<dbReference type="InterPro" id="IPR015915">
    <property type="entry name" value="Kelch-typ_b-propeller"/>
</dbReference>
<dbReference type="SUPFAM" id="SSF117281">
    <property type="entry name" value="Kelch motif"/>
    <property type="match status" value="1"/>
</dbReference>
<keyword evidence="2" id="KW-1185">Reference proteome</keyword>
<dbReference type="Proteomes" id="UP000516437">
    <property type="component" value="Chromosome 8"/>
</dbReference>
<evidence type="ECO:0000313" key="2">
    <source>
        <dbReference type="Proteomes" id="UP000516437"/>
    </source>
</evidence>
<name>A0A6A1UU13_9ROSI</name>
<gene>
    <name evidence="1" type="ORF">CJ030_MR8G003121</name>
</gene>
<dbReference type="AlphaFoldDB" id="A0A6A1UU13"/>
<evidence type="ECO:0000313" key="1">
    <source>
        <dbReference type="EMBL" id="KAB1203308.1"/>
    </source>
</evidence>
<sequence>MAVVNGVLYVMSHGVIFKQEGNASKLVVSASEFRRRIGFAMIGLGDEIYVIGGVLGPDQWNWDIEQMSDVDVVTVGSERPTWRQVAPMTRCRGTIFGCTQLRI</sequence>
<comment type="caution">
    <text evidence="1">The sequence shown here is derived from an EMBL/GenBank/DDBJ whole genome shotgun (WGS) entry which is preliminary data.</text>
</comment>